<keyword evidence="1" id="KW-0472">Membrane</keyword>
<sequence>MESKDVKDITIKDNMKLSKENQRQEIRIIDSKISLNEKKYTIGITVILAIIYDVFFTGKEYGLSIAIFYIMFMCFFLWSIRAKVLFEKNIGLNIIVPTLLLTLNYAIHSNNILNSFNIIMVLVLTTLSTVLIRYDNIKWDSKMIILKALSRVIKAIPENALKPFIFVKRSINVRNAEKRSMNRNILRGLIISIPLLIVILMLLTSADMVFKNYITNISSVFENIKVWKIISHLLVVIMVFFIIFSYIWSFKYNDEEDTDIKKNVLWEPVTVLTIIFMINIVYLLFSIVQFTYLYGGSNNFLPLKFTYSEYARKGFFELFIVTIINFTILLCSMKYIKTYNKVTNIISNVLLTLLVVFTVNMLFSAHFKMSLYEQIYGFTYLRIFVHIFMLMLFMLFIVALIGIWNRKMKLNKVLIVVVLIMYVLLNFVNVDKIIAGKNIDIYYKTQRIDVLYLKTLSYDAIPEIVRLKNDHNIKVRSEVNNYLKNVEKDLSQKRSWYEFNYSKSKARKSINK</sequence>
<dbReference type="RefSeq" id="WP_216122873.1">
    <property type="nucleotide sequence ID" value="NZ_CP086239.1"/>
</dbReference>
<gene>
    <name evidence="2" type="ORF">LL038_23930</name>
</gene>
<feature type="transmembrane region" description="Helical" evidence="1">
    <location>
        <begin position="184"/>
        <end position="206"/>
    </location>
</feature>
<dbReference type="EMBL" id="CP086239">
    <property type="protein sequence ID" value="WAG60533.1"/>
    <property type="molecule type" value="Genomic_DNA"/>
</dbReference>
<feature type="transmembrane region" description="Helical" evidence="1">
    <location>
        <begin position="61"/>
        <end position="78"/>
    </location>
</feature>
<evidence type="ECO:0000313" key="2">
    <source>
        <dbReference type="EMBL" id="WAG60533.1"/>
    </source>
</evidence>
<organism evidence="2 3">
    <name type="scientific">Clostridium estertheticum</name>
    <dbReference type="NCBI Taxonomy" id="238834"/>
    <lineage>
        <taxon>Bacteria</taxon>
        <taxon>Bacillati</taxon>
        <taxon>Bacillota</taxon>
        <taxon>Clostridia</taxon>
        <taxon>Eubacteriales</taxon>
        <taxon>Clostridiaceae</taxon>
        <taxon>Clostridium</taxon>
    </lineage>
</organism>
<accession>A0AA47I6E7</accession>
<evidence type="ECO:0000313" key="3">
    <source>
        <dbReference type="Proteomes" id="UP001164733"/>
    </source>
</evidence>
<reference evidence="2" key="1">
    <citation type="submission" date="2021-11" db="EMBL/GenBank/DDBJ databases">
        <title>Clostridia strains as spoilage organisms.</title>
        <authorList>
            <person name="Wambui J."/>
            <person name="Stevens M.J.A."/>
            <person name="Stephan R."/>
        </authorList>
    </citation>
    <scope>NUCLEOTIDE SEQUENCE</scope>
    <source>
        <strain evidence="2">CF009</strain>
    </source>
</reference>
<feature type="transmembrane region" description="Helical" evidence="1">
    <location>
        <begin position="90"/>
        <end position="107"/>
    </location>
</feature>
<feature type="transmembrane region" description="Helical" evidence="1">
    <location>
        <begin position="226"/>
        <end position="248"/>
    </location>
</feature>
<dbReference type="Proteomes" id="UP001164733">
    <property type="component" value="Chromosome"/>
</dbReference>
<name>A0AA47I6E7_9CLOT</name>
<feature type="transmembrane region" description="Helical" evidence="1">
    <location>
        <begin position="269"/>
        <end position="294"/>
    </location>
</feature>
<feature type="transmembrane region" description="Helical" evidence="1">
    <location>
        <begin position="410"/>
        <end position="428"/>
    </location>
</feature>
<proteinExistence type="predicted"/>
<feature type="transmembrane region" description="Helical" evidence="1">
    <location>
        <begin position="113"/>
        <end position="134"/>
    </location>
</feature>
<keyword evidence="1" id="KW-1133">Transmembrane helix</keyword>
<dbReference type="AlphaFoldDB" id="A0AA47I6E7"/>
<keyword evidence="1" id="KW-0812">Transmembrane</keyword>
<feature type="transmembrane region" description="Helical" evidence="1">
    <location>
        <begin position="314"/>
        <end position="333"/>
    </location>
</feature>
<dbReference type="Pfam" id="PF13687">
    <property type="entry name" value="DUF4153"/>
    <property type="match status" value="1"/>
</dbReference>
<feature type="transmembrane region" description="Helical" evidence="1">
    <location>
        <begin position="345"/>
        <end position="363"/>
    </location>
</feature>
<protein>
    <submittedName>
        <fullName evidence="2">DUF4173 domain-containing protein</fullName>
    </submittedName>
</protein>
<feature type="transmembrane region" description="Helical" evidence="1">
    <location>
        <begin position="40"/>
        <end position="55"/>
    </location>
</feature>
<evidence type="ECO:0000256" key="1">
    <source>
        <dbReference type="SAM" id="Phobius"/>
    </source>
</evidence>
<dbReference type="InterPro" id="IPR025291">
    <property type="entry name" value="DUF4153"/>
</dbReference>
<feature type="transmembrane region" description="Helical" evidence="1">
    <location>
        <begin position="383"/>
        <end position="403"/>
    </location>
</feature>